<name>A0ABV3L7E1_9RHOB</name>
<dbReference type="RefSeq" id="WP_366193280.1">
    <property type="nucleotide sequence ID" value="NZ_JBFBVU010000013.1"/>
</dbReference>
<sequence>MPRNDPYAQYNFLLEIDGLSVAGFTEVGGLSFEQDIIEYREGADTATVRKIPGLRKYGNITLKRGYTQNRELWEWRKTTIDGVTERKAGAIILLDEARQPQLRWEFSEGWLSKYEGPALNATANEAAMEAIEIAVEDVRLV</sequence>
<organism evidence="1 2">
    <name type="scientific">Meridianimarinicoccus marinus</name>
    <dbReference type="NCBI Taxonomy" id="3231483"/>
    <lineage>
        <taxon>Bacteria</taxon>
        <taxon>Pseudomonadati</taxon>
        <taxon>Pseudomonadota</taxon>
        <taxon>Alphaproteobacteria</taxon>
        <taxon>Rhodobacterales</taxon>
        <taxon>Paracoccaceae</taxon>
        <taxon>Meridianimarinicoccus</taxon>
    </lineage>
</organism>
<dbReference type="PANTHER" id="PTHR38009">
    <property type="entry name" value="CONSERVED HYPOTHETICAL PHAGE TAIL PROTEIN"/>
    <property type="match status" value="1"/>
</dbReference>
<gene>
    <name evidence="1" type="ORF">AB0T83_11840</name>
</gene>
<evidence type="ECO:0000313" key="2">
    <source>
        <dbReference type="Proteomes" id="UP001553161"/>
    </source>
</evidence>
<evidence type="ECO:0000313" key="1">
    <source>
        <dbReference type="EMBL" id="MEV8467471.1"/>
    </source>
</evidence>
<dbReference type="Pfam" id="PF06841">
    <property type="entry name" value="Phage_T4_gp19"/>
    <property type="match status" value="1"/>
</dbReference>
<keyword evidence="2" id="KW-1185">Reference proteome</keyword>
<dbReference type="InterPro" id="IPR010667">
    <property type="entry name" value="Phage_T4_Gp19"/>
</dbReference>
<accession>A0ABV3L7E1</accession>
<reference evidence="1 2" key="1">
    <citation type="submission" date="2024-07" db="EMBL/GenBank/DDBJ databases">
        <authorList>
            <person name="Kang M."/>
        </authorList>
    </citation>
    <scope>NUCLEOTIDE SEQUENCE [LARGE SCALE GENOMIC DNA]</scope>
    <source>
        <strain evidence="1 2">DFM31</strain>
    </source>
</reference>
<dbReference type="EMBL" id="JBFBVU010000013">
    <property type="protein sequence ID" value="MEV8467471.1"/>
    <property type="molecule type" value="Genomic_DNA"/>
</dbReference>
<protein>
    <submittedName>
        <fullName evidence="1">Phage tail protein</fullName>
    </submittedName>
</protein>
<dbReference type="NCBIfam" id="TIGR02241">
    <property type="entry name" value="conserved hypothetical phage tail region protein"/>
    <property type="match status" value="1"/>
</dbReference>
<dbReference type="Proteomes" id="UP001553161">
    <property type="component" value="Unassembled WGS sequence"/>
</dbReference>
<proteinExistence type="predicted"/>
<dbReference type="PANTHER" id="PTHR38009:SF1">
    <property type="entry name" value="CONSERVED HYPOTHETICAL PHAGE TAIL PROTEIN"/>
    <property type="match status" value="1"/>
</dbReference>
<comment type="caution">
    <text evidence="1">The sequence shown here is derived from an EMBL/GenBank/DDBJ whole genome shotgun (WGS) entry which is preliminary data.</text>
</comment>
<dbReference type="InterPro" id="IPR011747">
    <property type="entry name" value="CHP02241"/>
</dbReference>